<dbReference type="Gene3D" id="2.60.40.420">
    <property type="entry name" value="Cupredoxins - blue copper proteins"/>
    <property type="match status" value="1"/>
</dbReference>
<accession>A0A845GRT5</accession>
<dbReference type="RefSeq" id="WP_161085043.1">
    <property type="nucleotide sequence ID" value="NZ_WWCX01000036.1"/>
</dbReference>
<evidence type="ECO:0000313" key="3">
    <source>
        <dbReference type="Proteomes" id="UP000447355"/>
    </source>
</evidence>
<reference evidence="2" key="1">
    <citation type="submission" date="2019-12" db="EMBL/GenBank/DDBJ databases">
        <title>Novel species isolated from a subtropical stream in China.</title>
        <authorList>
            <person name="Lu H."/>
        </authorList>
    </citation>
    <scope>NUCLEOTIDE SEQUENCE [LARGE SCALE GENOMIC DNA]</scope>
    <source>
        <strain evidence="2">FT81W</strain>
    </source>
</reference>
<comment type="caution">
    <text evidence="2">The sequence shown here is derived from an EMBL/GenBank/DDBJ whole genome shotgun (WGS) entry which is preliminary data.</text>
</comment>
<organism evidence="2 3">
    <name type="scientific">Duganella vulcania</name>
    <dbReference type="NCBI Taxonomy" id="2692166"/>
    <lineage>
        <taxon>Bacteria</taxon>
        <taxon>Pseudomonadati</taxon>
        <taxon>Pseudomonadota</taxon>
        <taxon>Betaproteobacteria</taxon>
        <taxon>Burkholderiales</taxon>
        <taxon>Oxalobacteraceae</taxon>
        <taxon>Telluria group</taxon>
        <taxon>Duganella</taxon>
    </lineage>
</organism>
<gene>
    <name evidence="2" type="ORF">GTP90_19020</name>
</gene>
<sequence>MSTFPASTSFVNILVSVKPSTTQPGTYDVLTAPAVPVITEVDTVINYQIFDTNGYDIVFTGMSVKPDFNDQLSPPSVSISGKTLTFSDANTEAMTLNVTLKFKDDGKEGIEFSHDPQISNNPPT</sequence>
<dbReference type="InterPro" id="IPR008972">
    <property type="entry name" value="Cupredoxin"/>
</dbReference>
<dbReference type="SUPFAM" id="SSF49503">
    <property type="entry name" value="Cupredoxins"/>
    <property type="match status" value="1"/>
</dbReference>
<name>A0A845GRT5_9BURK</name>
<evidence type="ECO:0000256" key="1">
    <source>
        <dbReference type="ARBA" id="ARBA00004418"/>
    </source>
</evidence>
<proteinExistence type="predicted"/>
<dbReference type="Proteomes" id="UP000447355">
    <property type="component" value="Unassembled WGS sequence"/>
</dbReference>
<dbReference type="GO" id="GO:0042597">
    <property type="term" value="C:periplasmic space"/>
    <property type="evidence" value="ECO:0007669"/>
    <property type="project" value="UniProtKB-SubCell"/>
</dbReference>
<protein>
    <submittedName>
        <fullName evidence="2">Uncharacterized protein</fullName>
    </submittedName>
</protein>
<dbReference type="EMBL" id="WWCX01000036">
    <property type="protein sequence ID" value="MYM95956.1"/>
    <property type="molecule type" value="Genomic_DNA"/>
</dbReference>
<evidence type="ECO:0000313" key="2">
    <source>
        <dbReference type="EMBL" id="MYM95956.1"/>
    </source>
</evidence>
<comment type="subcellular location">
    <subcellularLocation>
        <location evidence="1">Periplasm</location>
    </subcellularLocation>
</comment>
<dbReference type="AlphaFoldDB" id="A0A845GRT5"/>